<dbReference type="InterPro" id="IPR000210">
    <property type="entry name" value="BTB/POZ_dom"/>
</dbReference>
<organism evidence="2 3">
    <name type="scientific">Lachnellula arida</name>
    <dbReference type="NCBI Taxonomy" id="1316785"/>
    <lineage>
        <taxon>Eukaryota</taxon>
        <taxon>Fungi</taxon>
        <taxon>Dikarya</taxon>
        <taxon>Ascomycota</taxon>
        <taxon>Pezizomycotina</taxon>
        <taxon>Leotiomycetes</taxon>
        <taxon>Helotiales</taxon>
        <taxon>Lachnaceae</taxon>
        <taxon>Lachnellula</taxon>
    </lineage>
</organism>
<dbReference type="InterPro" id="IPR011333">
    <property type="entry name" value="SKP1/BTB/POZ_sf"/>
</dbReference>
<dbReference type="PANTHER" id="PTHR47843:SF2">
    <property type="entry name" value="BTB DOMAIN-CONTAINING PROTEIN"/>
    <property type="match status" value="1"/>
</dbReference>
<evidence type="ECO:0000259" key="1">
    <source>
        <dbReference type="Pfam" id="PF00651"/>
    </source>
</evidence>
<reference evidence="2 3" key="1">
    <citation type="submission" date="2018-05" db="EMBL/GenBank/DDBJ databases">
        <title>Whole genome sequencing for identification of molecular markers to develop diagnostic detection tools for the regulated plant pathogen Lachnellula willkommii.</title>
        <authorList>
            <person name="Giroux E."/>
            <person name="Bilodeau G."/>
        </authorList>
    </citation>
    <scope>NUCLEOTIDE SEQUENCE [LARGE SCALE GENOMIC DNA]</scope>
    <source>
        <strain evidence="2 3">CBS 203.66</strain>
    </source>
</reference>
<evidence type="ECO:0000313" key="2">
    <source>
        <dbReference type="EMBL" id="TVY13743.1"/>
    </source>
</evidence>
<evidence type="ECO:0000313" key="3">
    <source>
        <dbReference type="Proteomes" id="UP000469559"/>
    </source>
</evidence>
<accession>A0A8T9B5K4</accession>
<feature type="domain" description="BTB" evidence="1">
    <location>
        <begin position="101"/>
        <end position="160"/>
    </location>
</feature>
<dbReference type="CDD" id="cd18186">
    <property type="entry name" value="BTB_POZ_ZBTB_KLHL-like"/>
    <property type="match status" value="1"/>
</dbReference>
<dbReference type="SUPFAM" id="SSF54695">
    <property type="entry name" value="POZ domain"/>
    <property type="match status" value="1"/>
</dbReference>
<dbReference type="Gene3D" id="3.30.710.10">
    <property type="entry name" value="Potassium Channel Kv1.1, Chain A"/>
    <property type="match status" value="1"/>
</dbReference>
<comment type="caution">
    <text evidence="2">The sequence shown here is derived from an EMBL/GenBank/DDBJ whole genome shotgun (WGS) entry which is preliminary data.</text>
</comment>
<proteinExistence type="predicted"/>
<gene>
    <name evidence="2" type="ORF">LARI1_G008202</name>
</gene>
<dbReference type="EMBL" id="QGMF01000866">
    <property type="protein sequence ID" value="TVY13743.1"/>
    <property type="molecule type" value="Genomic_DNA"/>
</dbReference>
<dbReference type="AlphaFoldDB" id="A0A8T9B5K4"/>
<dbReference type="Pfam" id="PF00651">
    <property type="entry name" value="BTB"/>
    <property type="match status" value="1"/>
</dbReference>
<dbReference type="OrthoDB" id="194443at2759"/>
<dbReference type="PANTHER" id="PTHR47843">
    <property type="entry name" value="BTB DOMAIN-CONTAINING PROTEIN-RELATED"/>
    <property type="match status" value="1"/>
</dbReference>
<dbReference type="Proteomes" id="UP000469559">
    <property type="component" value="Unassembled WGS sequence"/>
</dbReference>
<keyword evidence="3" id="KW-1185">Reference proteome</keyword>
<name>A0A8T9B5K4_9HELO</name>
<protein>
    <recommendedName>
        <fullName evidence="1">BTB domain-containing protein</fullName>
    </recommendedName>
</protein>
<sequence>MRPAPLISCSLSYSLGMANHLASGGWGTTAGEFNLYAAAAGPLIIDGHDQADQENEFDNEDWDVSSESDASLSAFAMSNTERKSKIPSFSSPNDMVKFIIGTEPQQEFMVHREFACHYSPVLYTEFNKQCIDGQIQVFRMEEENPKAFHHFVSWIYTRKIGYLVTGSKVSSAPRSRVSQLVAQFSEQTTVLFHLWILAQELQIPRLQNVAMNCLVLTGPLNSKLVGSLSFVMYQRTDVESPLRHFMAQTCAWHMDPSDIDTFAENFDKNFVIDVWKAMRTSAPDRAVERNRQRIVSEDFHVKGPYGISLS</sequence>